<dbReference type="GO" id="GO:0046983">
    <property type="term" value="F:protein dimerization activity"/>
    <property type="evidence" value="ECO:0007669"/>
    <property type="project" value="InterPro"/>
</dbReference>
<name>A0A1U7ZMP0_NELNU</name>
<dbReference type="Pfam" id="PF00010">
    <property type="entry name" value="HLH"/>
    <property type="match status" value="1"/>
</dbReference>
<dbReference type="PROSITE" id="PS50888">
    <property type="entry name" value="BHLH"/>
    <property type="match status" value="1"/>
</dbReference>
<reference evidence="8 9" key="1">
    <citation type="submission" date="2025-04" db="UniProtKB">
        <authorList>
            <consortium name="RefSeq"/>
        </authorList>
    </citation>
    <scope>IDENTIFICATION</scope>
</reference>
<dbReference type="PANTHER" id="PTHR46266:SF3">
    <property type="entry name" value="TRANSCRIPTION FACTOR EGL1"/>
    <property type="match status" value="1"/>
</dbReference>
<dbReference type="InterPro" id="IPR011598">
    <property type="entry name" value="bHLH_dom"/>
</dbReference>
<feature type="domain" description="BHLH" evidence="6">
    <location>
        <begin position="481"/>
        <end position="530"/>
    </location>
</feature>
<dbReference type="OrthoDB" id="690068at2759"/>
<evidence type="ECO:0000313" key="7">
    <source>
        <dbReference type="Proteomes" id="UP000189703"/>
    </source>
</evidence>
<keyword evidence="5" id="KW-0539">Nucleus</keyword>
<keyword evidence="2" id="KW-0805">Transcription regulation</keyword>
<evidence type="ECO:0000256" key="4">
    <source>
        <dbReference type="ARBA" id="ARBA00023163"/>
    </source>
</evidence>
<dbReference type="InterPro" id="IPR036638">
    <property type="entry name" value="HLH_DNA-bd_sf"/>
</dbReference>
<evidence type="ECO:0000313" key="8">
    <source>
        <dbReference type="RefSeq" id="XP_010255365.1"/>
    </source>
</evidence>
<keyword evidence="3" id="KW-0010">Activator</keyword>
<dbReference type="RefSeq" id="XP_010255365.1">
    <property type="nucleotide sequence ID" value="XM_010257063.1"/>
</dbReference>
<keyword evidence="4" id="KW-0804">Transcription</keyword>
<comment type="subcellular location">
    <subcellularLocation>
        <location evidence="1">Nucleus</location>
    </subcellularLocation>
</comment>
<protein>
    <submittedName>
        <fullName evidence="8 9">Transcription factor GLABRA 3-like</fullName>
    </submittedName>
</protein>
<dbReference type="AlphaFoldDB" id="A0A1U7ZMP0"/>
<organism evidence="7 8">
    <name type="scientific">Nelumbo nucifera</name>
    <name type="common">Sacred lotus</name>
    <dbReference type="NCBI Taxonomy" id="4432"/>
    <lineage>
        <taxon>Eukaryota</taxon>
        <taxon>Viridiplantae</taxon>
        <taxon>Streptophyta</taxon>
        <taxon>Embryophyta</taxon>
        <taxon>Tracheophyta</taxon>
        <taxon>Spermatophyta</taxon>
        <taxon>Magnoliopsida</taxon>
        <taxon>Proteales</taxon>
        <taxon>Nelumbonaceae</taxon>
        <taxon>Nelumbo</taxon>
    </lineage>
</organism>
<evidence type="ECO:0000256" key="1">
    <source>
        <dbReference type="ARBA" id="ARBA00004123"/>
    </source>
</evidence>
<gene>
    <name evidence="8 9" type="primary">LOC104596056</name>
</gene>
<dbReference type="Pfam" id="PF14215">
    <property type="entry name" value="bHLH-MYC_N"/>
    <property type="match status" value="1"/>
</dbReference>
<dbReference type="GeneID" id="104596056"/>
<dbReference type="GO" id="GO:0005634">
    <property type="term" value="C:nucleus"/>
    <property type="evidence" value="ECO:0007669"/>
    <property type="project" value="UniProtKB-SubCell"/>
</dbReference>
<dbReference type="InterPro" id="IPR054502">
    <property type="entry name" value="bHLH-TF_ACT-like_plant"/>
</dbReference>
<sequence>MCWTMATGLQNQDGVPENHLRKQLAFAVRSIQWSYAIFWSISTRQQGVLAWGDGYYNGDIKTRKTVQPMELNTDQMGLQRSEQLRELYESLSAGDTNQQARRPSAALSPEDLSDAEWYYLVCMSFVFKPGQGLPGRTLANGQPIWLCNAHHADSKVFSRSLLAKSASIQTVVCFPFLGGVVELGVTELVLEDPSIIQNVKTSFLEFPEPMCSEQSTSSPQNVDNEESLELKHEVDNTVALDKFNPTPECEMEPEIASQTFPQCLSPCMAKEDIEQDGIEELDANICDDIKSGSPDNGSNECRANQQTEDSFMLDGMNGGTSQVQSWQVMDDEFSNCVHGSMNSSDCISQIFVNPQKVVSSPKGERINNLQLQDLQECNHTKLGSLDLGNDDLHYSRALSAIFKNSHPLIVGPGFHTGNHESSFKSWKRRGFLDAQMVKIGTPQKILKKVLFEVAQMHDGSLLKSRELNTGKVGLCKAEGDDVDLNHVLSERRRREKMNEKFLVLRSLVPSISKVDKASILGDTIEYLKELERRVEELESCRELSEFEAKARRKHPDIAERTSDNYGYNDISNGKKPTINKRKAIDIDETEPELNQVLSKDGSAADVIVSVIDKEVLIEIRCTWRDCLFFDIMDTVSNLHLDAHSVQSSTVDGILTVMLKTKFRGVAVASAGMVKQALQRVISKC</sequence>
<evidence type="ECO:0000259" key="6">
    <source>
        <dbReference type="PROSITE" id="PS50888"/>
    </source>
</evidence>
<dbReference type="Gene3D" id="4.10.280.10">
    <property type="entry name" value="Helix-loop-helix DNA-binding domain"/>
    <property type="match status" value="1"/>
</dbReference>
<keyword evidence="7" id="KW-1185">Reference proteome</keyword>
<evidence type="ECO:0000256" key="3">
    <source>
        <dbReference type="ARBA" id="ARBA00023159"/>
    </source>
</evidence>
<dbReference type="SUPFAM" id="SSF47459">
    <property type="entry name" value="HLH, helix-loop-helix DNA-binding domain"/>
    <property type="match status" value="1"/>
</dbReference>
<dbReference type="eggNOG" id="ENOG502QT7W">
    <property type="taxonomic scope" value="Eukaryota"/>
</dbReference>
<evidence type="ECO:0000256" key="5">
    <source>
        <dbReference type="ARBA" id="ARBA00023242"/>
    </source>
</evidence>
<accession>A0A1U7ZMP0</accession>
<evidence type="ECO:0000256" key="2">
    <source>
        <dbReference type="ARBA" id="ARBA00023015"/>
    </source>
</evidence>
<dbReference type="RefSeq" id="XP_010255366.1">
    <property type="nucleotide sequence ID" value="XM_010257064.1"/>
</dbReference>
<dbReference type="Proteomes" id="UP000189703">
    <property type="component" value="Unplaced"/>
</dbReference>
<dbReference type="STRING" id="4432.A0A1U7ZMP0"/>
<dbReference type="OMA" id="ELNNCVH"/>
<dbReference type="InterPro" id="IPR025610">
    <property type="entry name" value="MYC/MYB_N"/>
</dbReference>
<dbReference type="Pfam" id="PF22754">
    <property type="entry name" value="bHLH-TF_ACT-like_plant"/>
    <property type="match status" value="1"/>
</dbReference>
<dbReference type="PANTHER" id="PTHR46266">
    <property type="entry name" value="TRANSCRIPTION FACTOR TT8"/>
    <property type="match status" value="1"/>
</dbReference>
<evidence type="ECO:0000313" key="9">
    <source>
        <dbReference type="RefSeq" id="XP_010255366.1"/>
    </source>
</evidence>
<dbReference type="KEGG" id="nnu:104596056"/>
<proteinExistence type="predicted"/>
<dbReference type="SMART" id="SM00353">
    <property type="entry name" value="HLH"/>
    <property type="match status" value="1"/>
</dbReference>